<proteinExistence type="predicted"/>
<name>A0AAN8VPH6_9MAGN</name>
<dbReference type="Proteomes" id="UP001370490">
    <property type="component" value="Unassembled WGS sequence"/>
</dbReference>
<evidence type="ECO:0000256" key="1">
    <source>
        <dbReference type="SAM" id="MobiDB-lite"/>
    </source>
</evidence>
<keyword evidence="2" id="KW-1133">Transmembrane helix</keyword>
<keyword evidence="2" id="KW-0472">Membrane</keyword>
<evidence type="ECO:0000313" key="4">
    <source>
        <dbReference type="Proteomes" id="UP001370490"/>
    </source>
</evidence>
<feature type="region of interest" description="Disordered" evidence="1">
    <location>
        <begin position="79"/>
        <end position="103"/>
    </location>
</feature>
<feature type="transmembrane region" description="Helical" evidence="2">
    <location>
        <begin position="110"/>
        <end position="139"/>
    </location>
</feature>
<evidence type="ECO:0000313" key="3">
    <source>
        <dbReference type="EMBL" id="KAK6933681.1"/>
    </source>
</evidence>
<dbReference type="EMBL" id="JBAMMX010000009">
    <property type="protein sequence ID" value="KAK6933681.1"/>
    <property type="molecule type" value="Genomic_DNA"/>
</dbReference>
<dbReference type="AlphaFoldDB" id="A0AAN8VPH6"/>
<keyword evidence="2" id="KW-0812">Transmembrane</keyword>
<gene>
    <name evidence="3" type="ORF">RJ641_036575</name>
</gene>
<protein>
    <submittedName>
        <fullName evidence="3">Uncharacterized protein</fullName>
    </submittedName>
</protein>
<evidence type="ECO:0000256" key="2">
    <source>
        <dbReference type="SAM" id="Phobius"/>
    </source>
</evidence>
<reference evidence="3 4" key="1">
    <citation type="submission" date="2023-12" db="EMBL/GenBank/DDBJ databases">
        <title>A high-quality genome assembly for Dillenia turbinata (Dilleniales).</title>
        <authorList>
            <person name="Chanderbali A."/>
        </authorList>
    </citation>
    <scope>NUCLEOTIDE SEQUENCE [LARGE SCALE GENOMIC DNA]</scope>
    <source>
        <strain evidence="3">LSX21</strain>
        <tissue evidence="3">Leaf</tissue>
    </source>
</reference>
<accession>A0AAN8VPH6</accession>
<sequence>MMRISGGFAHANFHAALITSSTSKLLKSDALNQHLSSISISNDDTHHPFPCSTRPIPPICRKRVKNAAKVQTRHRLPHVLASNGGSSTGDSVQDGVDDGPETAQGQGPPFLTILAGVVVFLLVCWLVGSILTGLIGLILRLFSSSN</sequence>
<keyword evidence="4" id="KW-1185">Reference proteome</keyword>
<comment type="caution">
    <text evidence="3">The sequence shown here is derived from an EMBL/GenBank/DDBJ whole genome shotgun (WGS) entry which is preliminary data.</text>
</comment>
<organism evidence="3 4">
    <name type="scientific">Dillenia turbinata</name>
    <dbReference type="NCBI Taxonomy" id="194707"/>
    <lineage>
        <taxon>Eukaryota</taxon>
        <taxon>Viridiplantae</taxon>
        <taxon>Streptophyta</taxon>
        <taxon>Embryophyta</taxon>
        <taxon>Tracheophyta</taxon>
        <taxon>Spermatophyta</taxon>
        <taxon>Magnoliopsida</taxon>
        <taxon>eudicotyledons</taxon>
        <taxon>Gunneridae</taxon>
        <taxon>Pentapetalae</taxon>
        <taxon>Dilleniales</taxon>
        <taxon>Dilleniaceae</taxon>
        <taxon>Dillenia</taxon>
    </lineage>
</organism>